<keyword evidence="2" id="KW-1185">Reference proteome</keyword>
<gene>
    <name evidence="1" type="ORF">STRIP9103_05508</name>
</gene>
<dbReference type="Proteomes" id="UP000010411">
    <property type="component" value="Unassembled WGS sequence"/>
</dbReference>
<evidence type="ECO:0000313" key="1">
    <source>
        <dbReference type="EMBL" id="EKX65393.1"/>
    </source>
</evidence>
<reference evidence="1 2" key="1">
    <citation type="submission" date="2012-11" db="EMBL/GenBank/DDBJ databases">
        <authorList>
            <person name="Huguet-Tapia J.C."/>
            <person name="Durkin A.S."/>
            <person name="Pettis G.S."/>
            <person name="Badger J.H."/>
        </authorList>
    </citation>
    <scope>NUCLEOTIDE SEQUENCE [LARGE SCALE GENOMIC DNA]</scope>
    <source>
        <strain evidence="1 2">91-03</strain>
    </source>
</reference>
<organism evidence="1 2">
    <name type="scientific">Streptomyces ipomoeae 91-03</name>
    <dbReference type="NCBI Taxonomy" id="698759"/>
    <lineage>
        <taxon>Bacteria</taxon>
        <taxon>Bacillati</taxon>
        <taxon>Actinomycetota</taxon>
        <taxon>Actinomycetes</taxon>
        <taxon>Kitasatosporales</taxon>
        <taxon>Streptomycetaceae</taxon>
        <taxon>Streptomyces</taxon>
    </lineage>
</organism>
<accession>L1KYI0</accession>
<dbReference type="AlphaFoldDB" id="L1KYI0"/>
<protein>
    <submittedName>
        <fullName evidence="1">Uncharacterized protein</fullName>
    </submittedName>
</protein>
<name>L1KYI0_9ACTN</name>
<evidence type="ECO:0000313" key="2">
    <source>
        <dbReference type="Proteomes" id="UP000010411"/>
    </source>
</evidence>
<comment type="caution">
    <text evidence="1">The sequence shown here is derived from an EMBL/GenBank/DDBJ whole genome shotgun (WGS) entry which is preliminary data.</text>
</comment>
<proteinExistence type="predicted"/>
<sequence length="43" mass="4996">MLVMLAGLLALSLHAAVADRIELLREVHPRIRCRRPDRSHRRP</sequence>
<dbReference type="EMBL" id="AEJC01000293">
    <property type="protein sequence ID" value="EKX65393.1"/>
    <property type="molecule type" value="Genomic_DNA"/>
</dbReference>